<evidence type="ECO:0000313" key="1">
    <source>
        <dbReference type="EMBL" id="OGH80772.1"/>
    </source>
</evidence>
<gene>
    <name evidence="1" type="ORF">A3I29_01580</name>
</gene>
<accession>A0A1F6NA18</accession>
<sequence>MKNFFIIISIIAGLALLAVAGAAAFFKKSPTFRETIVQKTVAEIVATSSLRQTSLVHEVLGFAEPRTYLLLFLNNTELRPGGGFIGSYGVVRFENGIPELRVVEGTETLDFSVRYQDFGPPPEPLKKYLELRHWQFRDSNWSPDFVEATKQGLVFYKEEGGVDAEKIDGVIAITPTVIERILAISGPITVDGITFTSQNFTRTLEDEVEYKYVERGRHFDDRKRILRDLTKAMMKRTMIDIFKHWNSYIELGPKLLQEKQIIFYSIHSEEEQMIQARGWGGTMLRENRGDYILWVDANLGALKTDHAIERSLTYSFEPTSKGFVATAAMRFVHKGSFDKFTSRYRDYARVYVPQGSKLIKAVGFMDRDRSTKPGIIDQGEEFGKQWFGGFVAVEPGKTKTVSFSYLLPNSVVDSIKNGHYILDVQKQIGTLQPGLTLGLDFGKKVVGARPGEGFDRHGDTRYEIETDLLIDRAFQITLE</sequence>
<proteinExistence type="predicted"/>
<dbReference type="Pfam" id="PF13196">
    <property type="entry name" value="DUF4012"/>
    <property type="match status" value="1"/>
</dbReference>
<dbReference type="Proteomes" id="UP000178726">
    <property type="component" value="Unassembled WGS sequence"/>
</dbReference>
<dbReference type="STRING" id="1798689.A3I29_01580"/>
<comment type="caution">
    <text evidence="1">The sequence shown here is derived from an EMBL/GenBank/DDBJ whole genome shotgun (WGS) entry which is preliminary data.</text>
</comment>
<dbReference type="AlphaFoldDB" id="A0A1F6NA18"/>
<evidence type="ECO:0008006" key="3">
    <source>
        <dbReference type="Google" id="ProtNLM"/>
    </source>
</evidence>
<evidence type="ECO:0000313" key="2">
    <source>
        <dbReference type="Proteomes" id="UP000178726"/>
    </source>
</evidence>
<dbReference type="EMBL" id="MFQK01000029">
    <property type="protein sequence ID" value="OGH80772.1"/>
    <property type="molecule type" value="Genomic_DNA"/>
</dbReference>
<dbReference type="InterPro" id="IPR025101">
    <property type="entry name" value="DUF4012"/>
</dbReference>
<name>A0A1F6NA18_9BACT</name>
<reference evidence="1 2" key="1">
    <citation type="journal article" date="2016" name="Nat. Commun.">
        <title>Thousands of microbial genomes shed light on interconnected biogeochemical processes in an aquifer system.</title>
        <authorList>
            <person name="Anantharaman K."/>
            <person name="Brown C.T."/>
            <person name="Hug L.A."/>
            <person name="Sharon I."/>
            <person name="Castelle C.J."/>
            <person name="Probst A.J."/>
            <person name="Thomas B.C."/>
            <person name="Singh A."/>
            <person name="Wilkins M.J."/>
            <person name="Karaoz U."/>
            <person name="Brodie E.L."/>
            <person name="Williams K.H."/>
            <person name="Hubbard S.S."/>
            <person name="Banfield J.F."/>
        </authorList>
    </citation>
    <scope>NUCLEOTIDE SEQUENCE [LARGE SCALE GENOMIC DNA]</scope>
</reference>
<organism evidence="1 2">
    <name type="scientific">Candidatus Magasanikbacteria bacterium RIFCSPLOWO2_02_FULL_44_11</name>
    <dbReference type="NCBI Taxonomy" id="1798689"/>
    <lineage>
        <taxon>Bacteria</taxon>
        <taxon>Candidatus Magasanikiibacteriota</taxon>
    </lineage>
</organism>
<protein>
    <recommendedName>
        <fullName evidence="3">DUF4012 domain-containing protein</fullName>
    </recommendedName>
</protein>